<dbReference type="GO" id="GO:0015986">
    <property type="term" value="P:proton motive force-driven ATP synthesis"/>
    <property type="evidence" value="ECO:0007669"/>
    <property type="project" value="InterPro"/>
</dbReference>
<accession>A0A812CGL2</accession>
<dbReference type="AlphaFoldDB" id="A0A812CGL2"/>
<dbReference type="PANTHER" id="PTHR12441">
    <property type="entry name" value="ATP SYNTHASE COUPLING FACTOR 6, MITOCHONDRIAL"/>
    <property type="match status" value="1"/>
</dbReference>
<evidence type="ECO:0000256" key="6">
    <source>
        <dbReference type="ARBA" id="ARBA00022792"/>
    </source>
</evidence>
<keyword evidence="5" id="KW-0375">Hydrogen ion transport</keyword>
<evidence type="ECO:0000256" key="3">
    <source>
        <dbReference type="ARBA" id="ARBA00022448"/>
    </source>
</evidence>
<dbReference type="InterPro" id="IPR008387">
    <property type="entry name" value="ATP_synth_f6_mt"/>
</dbReference>
<proteinExistence type="inferred from homology"/>
<evidence type="ECO:0000313" key="10">
    <source>
        <dbReference type="EMBL" id="CAE1265007.1"/>
    </source>
</evidence>
<dbReference type="GO" id="GO:0045259">
    <property type="term" value="C:proton-transporting ATP synthase complex"/>
    <property type="evidence" value="ECO:0007669"/>
    <property type="project" value="UniProtKB-KW"/>
</dbReference>
<evidence type="ECO:0000256" key="7">
    <source>
        <dbReference type="ARBA" id="ARBA00023065"/>
    </source>
</evidence>
<keyword evidence="11" id="KW-1185">Reference proteome</keyword>
<dbReference type="OrthoDB" id="8902296at2759"/>
<sequence length="151" mass="16581">MKVDSLFYFLLSFKMLARILSNAGGTVRIHLKRNIYISAPALQQAVSLDPIQQLFIDKIRDYAKKSKAAGGELVDATNEVKKSLEDELIKVSRAHNAEGKDMTKFPSFTWTDPTLEPVSVKSESGSVAAQAAAATAEDAEDDISNIPYFEI</sequence>
<dbReference type="Proteomes" id="UP000597762">
    <property type="component" value="Unassembled WGS sequence"/>
</dbReference>
<dbReference type="PANTHER" id="PTHR12441:SF10">
    <property type="entry name" value="ATP SYNTHASE-COUPLING FACTOR 6, MITOCHONDRIAL"/>
    <property type="match status" value="1"/>
</dbReference>
<dbReference type="InterPro" id="IPR036204">
    <property type="entry name" value="ATP_synth_f6_sf_mt"/>
</dbReference>
<dbReference type="Gene3D" id="1.10.246.110">
    <property type="entry name" value="Mitochondrial ATP synthase-coupling factor 6"/>
    <property type="match status" value="1"/>
</dbReference>
<keyword evidence="7" id="KW-0406">Ion transport</keyword>
<keyword evidence="4" id="KW-0138">CF(0)</keyword>
<keyword evidence="6" id="KW-0999">Mitochondrion inner membrane</keyword>
<comment type="caution">
    <text evidence="10">The sequence shown here is derived from an EMBL/GenBank/DDBJ whole genome shotgun (WGS) entry which is preliminary data.</text>
</comment>
<evidence type="ECO:0000256" key="2">
    <source>
        <dbReference type="ARBA" id="ARBA00007346"/>
    </source>
</evidence>
<protein>
    <submittedName>
        <fullName evidence="10">ATPeF0F6</fullName>
    </submittedName>
</protein>
<evidence type="ECO:0000256" key="4">
    <source>
        <dbReference type="ARBA" id="ARBA00022547"/>
    </source>
</evidence>
<reference evidence="10" key="1">
    <citation type="submission" date="2021-01" db="EMBL/GenBank/DDBJ databases">
        <authorList>
            <person name="Li R."/>
            <person name="Bekaert M."/>
        </authorList>
    </citation>
    <scope>NUCLEOTIDE SEQUENCE</scope>
    <source>
        <strain evidence="10">Farmed</strain>
    </source>
</reference>
<evidence type="ECO:0000313" key="11">
    <source>
        <dbReference type="Proteomes" id="UP000597762"/>
    </source>
</evidence>
<gene>
    <name evidence="10" type="ORF">SPHA_34475</name>
</gene>
<comment type="similarity">
    <text evidence="2">Belongs to the eukaryotic ATPase subunit F6 family.</text>
</comment>
<evidence type="ECO:0000256" key="8">
    <source>
        <dbReference type="ARBA" id="ARBA00023128"/>
    </source>
</evidence>
<evidence type="ECO:0000256" key="5">
    <source>
        <dbReference type="ARBA" id="ARBA00022781"/>
    </source>
</evidence>
<evidence type="ECO:0000256" key="1">
    <source>
        <dbReference type="ARBA" id="ARBA00004273"/>
    </source>
</evidence>
<organism evidence="10 11">
    <name type="scientific">Acanthosepion pharaonis</name>
    <name type="common">Pharaoh cuttlefish</name>
    <name type="synonym">Sepia pharaonis</name>
    <dbReference type="NCBI Taxonomy" id="158019"/>
    <lineage>
        <taxon>Eukaryota</taxon>
        <taxon>Metazoa</taxon>
        <taxon>Spiralia</taxon>
        <taxon>Lophotrochozoa</taxon>
        <taxon>Mollusca</taxon>
        <taxon>Cephalopoda</taxon>
        <taxon>Coleoidea</taxon>
        <taxon>Decapodiformes</taxon>
        <taxon>Sepiida</taxon>
        <taxon>Sepiina</taxon>
        <taxon>Sepiidae</taxon>
        <taxon>Acanthosepion</taxon>
    </lineage>
</organism>
<dbReference type="EMBL" id="CAHIKZ030001463">
    <property type="protein sequence ID" value="CAE1265007.1"/>
    <property type="molecule type" value="Genomic_DNA"/>
</dbReference>
<dbReference type="GO" id="GO:0015078">
    <property type="term" value="F:proton transmembrane transporter activity"/>
    <property type="evidence" value="ECO:0007669"/>
    <property type="project" value="InterPro"/>
</dbReference>
<name>A0A812CGL2_ACAPH</name>
<dbReference type="FunFam" id="1.10.246.110:FF:000001">
    <property type="entry name" value="ATP synthase-coupling factor 6, mitochondrial"/>
    <property type="match status" value="1"/>
</dbReference>
<comment type="subcellular location">
    <subcellularLocation>
        <location evidence="1">Mitochondrion inner membrane</location>
    </subcellularLocation>
</comment>
<dbReference type="SUPFAM" id="SSF111357">
    <property type="entry name" value="Mitochondrial ATP synthase coupling factor 6"/>
    <property type="match status" value="1"/>
</dbReference>
<evidence type="ECO:0000256" key="9">
    <source>
        <dbReference type="ARBA" id="ARBA00023136"/>
    </source>
</evidence>
<dbReference type="Pfam" id="PF05511">
    <property type="entry name" value="ATP-synt_F6"/>
    <property type="match status" value="1"/>
</dbReference>
<dbReference type="GO" id="GO:0005743">
    <property type="term" value="C:mitochondrial inner membrane"/>
    <property type="evidence" value="ECO:0007669"/>
    <property type="project" value="UniProtKB-SubCell"/>
</dbReference>
<keyword evidence="3" id="KW-0813">Transport</keyword>
<keyword evidence="8" id="KW-0496">Mitochondrion</keyword>
<keyword evidence="9" id="KW-0472">Membrane</keyword>